<comment type="cofactor">
    <cofactor evidence="1">
        <name>Zn(2+)</name>
        <dbReference type="ChEBI" id="CHEBI:29105"/>
    </cofactor>
</comment>
<accession>A0ABU4N068</accession>
<dbReference type="InterPro" id="IPR013149">
    <property type="entry name" value="ADH-like_C"/>
</dbReference>
<gene>
    <name evidence="8" type="ORF">PV383_32950</name>
</gene>
<dbReference type="PANTHER" id="PTHR43350:SF17">
    <property type="entry name" value="NAD-DEPENDENT ALCOHOL DEHYDROGENASE"/>
    <property type="match status" value="1"/>
</dbReference>
<dbReference type="Proteomes" id="UP001282474">
    <property type="component" value="Unassembled WGS sequence"/>
</dbReference>
<keyword evidence="3" id="KW-0479">Metal-binding</keyword>
<dbReference type="InterPro" id="IPR011032">
    <property type="entry name" value="GroES-like_sf"/>
</dbReference>
<dbReference type="InterPro" id="IPR013154">
    <property type="entry name" value="ADH-like_N"/>
</dbReference>
<name>A0ABU4N068_9ACTN</name>
<comment type="caution">
    <text evidence="8">The sequence shown here is derived from an EMBL/GenBank/DDBJ whole genome shotgun (WGS) entry which is preliminary data.</text>
</comment>
<protein>
    <submittedName>
        <fullName evidence="8">Zinc-binding dehydrogenase</fullName>
    </submittedName>
</protein>
<dbReference type="Gene3D" id="3.90.180.10">
    <property type="entry name" value="Medium-chain alcohol dehydrogenases, catalytic domain"/>
    <property type="match status" value="1"/>
</dbReference>
<comment type="similarity">
    <text evidence="2">Belongs to the zinc-containing alcohol dehydrogenase family.</text>
</comment>
<sequence length="372" mass="39105">MRAAVLEAFGAPMPVRELTLRDPAEHEVLVRTVAAPFCSTDWLGWRAMRGKKPPVVLGHTGLGVVEHCDGGAHAHGRGYGVGDLVVVAGTPQCDACFYCGIGRPDQCARLFESPEPVVATDPADRPVRAAGRVGAYAEFILADRSQVWPVHSSLPAPHLSLLGCGITTGHGAIVNVAEVPPGASVAVVGLGHLGLWCVQAARVAGAGRIIGVDLLADRRATAAGLGATDVVDPTQGDPVEQVRSLTEGRGADVVVEAAGPEQAVQQAVAMSRRAGTVVLTGVQWADGRISLPQNAVAIHGRRILSCQNGQSVMSRDLPRCVELLESGEYDARPIVTARYTLDRINEALFASGELRDLSGVITSFRRQPPTQE</sequence>
<evidence type="ECO:0000313" key="8">
    <source>
        <dbReference type="EMBL" id="MDX3041959.1"/>
    </source>
</evidence>
<dbReference type="SUPFAM" id="SSF50129">
    <property type="entry name" value="GroES-like"/>
    <property type="match status" value="1"/>
</dbReference>
<keyword evidence="5" id="KW-0560">Oxidoreductase</keyword>
<dbReference type="Gene3D" id="3.40.50.720">
    <property type="entry name" value="NAD(P)-binding Rossmann-like Domain"/>
    <property type="match status" value="1"/>
</dbReference>
<feature type="domain" description="Alcohol dehydrogenase-like N-terminal" evidence="7">
    <location>
        <begin position="25"/>
        <end position="151"/>
    </location>
</feature>
<dbReference type="SUPFAM" id="SSF51735">
    <property type="entry name" value="NAD(P)-binding Rossmann-fold domains"/>
    <property type="match status" value="1"/>
</dbReference>
<evidence type="ECO:0000259" key="6">
    <source>
        <dbReference type="Pfam" id="PF00107"/>
    </source>
</evidence>
<reference evidence="8 9" key="1">
    <citation type="journal article" date="2023" name="Microb. Genom.">
        <title>Mesoterricola silvestris gen. nov., sp. nov., Mesoterricola sediminis sp. nov., Geothrix oryzae sp. nov., Geothrix edaphica sp. nov., Geothrix rubra sp. nov., and Geothrix limicola sp. nov., six novel members of Acidobacteriota isolated from soils.</title>
        <authorList>
            <person name="Weisberg A.J."/>
            <person name="Pearce E."/>
            <person name="Kramer C.G."/>
            <person name="Chang J.H."/>
            <person name="Clarke C.R."/>
        </authorList>
    </citation>
    <scope>NUCLEOTIDE SEQUENCE [LARGE SCALE GENOMIC DNA]</scope>
    <source>
        <strain evidence="8 9">NE20-4-1</strain>
    </source>
</reference>
<dbReference type="EMBL" id="JARAWJ010000032">
    <property type="protein sequence ID" value="MDX3041959.1"/>
    <property type="molecule type" value="Genomic_DNA"/>
</dbReference>
<feature type="domain" description="Alcohol dehydrogenase-like C-terminal" evidence="6">
    <location>
        <begin position="193"/>
        <end position="324"/>
    </location>
</feature>
<keyword evidence="9" id="KW-1185">Reference proteome</keyword>
<organism evidence="8 9">
    <name type="scientific">Streptomyces caniscabiei</name>
    <dbReference type="NCBI Taxonomy" id="2746961"/>
    <lineage>
        <taxon>Bacteria</taxon>
        <taxon>Bacillati</taxon>
        <taxon>Actinomycetota</taxon>
        <taxon>Actinomycetes</taxon>
        <taxon>Kitasatosporales</taxon>
        <taxon>Streptomycetaceae</taxon>
        <taxon>Streptomyces</taxon>
    </lineage>
</organism>
<keyword evidence="4" id="KW-0862">Zinc</keyword>
<dbReference type="PANTHER" id="PTHR43350">
    <property type="entry name" value="NAD-DEPENDENT ALCOHOL DEHYDROGENASE"/>
    <property type="match status" value="1"/>
</dbReference>
<proteinExistence type="inferred from homology"/>
<evidence type="ECO:0000256" key="4">
    <source>
        <dbReference type="ARBA" id="ARBA00022833"/>
    </source>
</evidence>
<evidence type="ECO:0000259" key="7">
    <source>
        <dbReference type="Pfam" id="PF08240"/>
    </source>
</evidence>
<evidence type="ECO:0000256" key="2">
    <source>
        <dbReference type="ARBA" id="ARBA00008072"/>
    </source>
</evidence>
<evidence type="ECO:0000313" key="9">
    <source>
        <dbReference type="Proteomes" id="UP001282474"/>
    </source>
</evidence>
<dbReference type="InterPro" id="IPR036291">
    <property type="entry name" value="NAD(P)-bd_dom_sf"/>
</dbReference>
<dbReference type="Pfam" id="PF08240">
    <property type="entry name" value="ADH_N"/>
    <property type="match status" value="1"/>
</dbReference>
<evidence type="ECO:0000256" key="5">
    <source>
        <dbReference type="ARBA" id="ARBA00023002"/>
    </source>
</evidence>
<evidence type="ECO:0000256" key="3">
    <source>
        <dbReference type="ARBA" id="ARBA00022723"/>
    </source>
</evidence>
<evidence type="ECO:0000256" key="1">
    <source>
        <dbReference type="ARBA" id="ARBA00001947"/>
    </source>
</evidence>
<dbReference type="RefSeq" id="WP_045560334.1">
    <property type="nucleotide sequence ID" value="NZ_JABXWF010000028.1"/>
</dbReference>
<dbReference type="Pfam" id="PF00107">
    <property type="entry name" value="ADH_zinc_N"/>
    <property type="match status" value="1"/>
</dbReference>